<protein>
    <submittedName>
        <fullName evidence="2">Uncharacterized protein</fullName>
    </submittedName>
</protein>
<gene>
    <name evidence="2" type="ORF">S01H4_17099</name>
</gene>
<evidence type="ECO:0000313" key="2">
    <source>
        <dbReference type="EMBL" id="GAG59099.1"/>
    </source>
</evidence>
<dbReference type="AlphaFoldDB" id="X0YRR5"/>
<accession>X0YRR5</accession>
<reference evidence="2" key="1">
    <citation type="journal article" date="2014" name="Front. Microbiol.">
        <title>High frequency of phylogenetically diverse reductive dehalogenase-homologous genes in deep subseafloor sedimentary metagenomes.</title>
        <authorList>
            <person name="Kawai M."/>
            <person name="Futagami T."/>
            <person name="Toyoda A."/>
            <person name="Takaki Y."/>
            <person name="Nishi S."/>
            <person name="Hori S."/>
            <person name="Arai W."/>
            <person name="Tsubouchi T."/>
            <person name="Morono Y."/>
            <person name="Uchiyama I."/>
            <person name="Ito T."/>
            <person name="Fujiyama A."/>
            <person name="Inagaki F."/>
            <person name="Takami H."/>
        </authorList>
    </citation>
    <scope>NUCLEOTIDE SEQUENCE</scope>
    <source>
        <strain evidence="2">Expedition CK06-06</strain>
    </source>
</reference>
<sequence>MKTKETILVIMLFILFILLIGTIIFTISLGVKGNSERCEKVCNARGLAFYQWVASSHGDCGCFDKEGEIVYYAG</sequence>
<name>X0YRR5_9ZZZZ</name>
<dbReference type="EMBL" id="BART01007518">
    <property type="protein sequence ID" value="GAG59099.1"/>
    <property type="molecule type" value="Genomic_DNA"/>
</dbReference>
<keyword evidence="1" id="KW-0812">Transmembrane</keyword>
<proteinExistence type="predicted"/>
<evidence type="ECO:0000256" key="1">
    <source>
        <dbReference type="SAM" id="Phobius"/>
    </source>
</evidence>
<keyword evidence="1" id="KW-0472">Membrane</keyword>
<organism evidence="2">
    <name type="scientific">marine sediment metagenome</name>
    <dbReference type="NCBI Taxonomy" id="412755"/>
    <lineage>
        <taxon>unclassified sequences</taxon>
        <taxon>metagenomes</taxon>
        <taxon>ecological metagenomes</taxon>
    </lineage>
</organism>
<feature type="transmembrane region" description="Helical" evidence="1">
    <location>
        <begin position="6"/>
        <end position="31"/>
    </location>
</feature>
<keyword evidence="1" id="KW-1133">Transmembrane helix</keyword>
<comment type="caution">
    <text evidence="2">The sequence shown here is derived from an EMBL/GenBank/DDBJ whole genome shotgun (WGS) entry which is preliminary data.</text>
</comment>